<evidence type="ECO:0000313" key="1">
    <source>
        <dbReference type="EMBL" id="KKY19882.1"/>
    </source>
</evidence>
<reference evidence="1 2" key="2">
    <citation type="submission" date="2015-05" db="EMBL/GenBank/DDBJ databases">
        <title>Distinctive expansion of gene families associated with plant cell wall degradation and secondary metabolism in the genomes of grapevine trunk pathogens.</title>
        <authorList>
            <person name="Lawrence D.P."/>
            <person name="Travadon R."/>
            <person name="Rolshausen P.E."/>
            <person name="Baumgartner K."/>
        </authorList>
    </citation>
    <scope>NUCLEOTIDE SEQUENCE [LARGE SCALE GENOMIC DNA]</scope>
    <source>
        <strain evidence="1">DS831</strain>
    </source>
</reference>
<comment type="caution">
    <text evidence="1">The sequence shown here is derived from an EMBL/GenBank/DDBJ whole genome shotgun (WGS) entry which is preliminary data.</text>
</comment>
<dbReference type="EMBL" id="LAQI01000109">
    <property type="protein sequence ID" value="KKY19882.1"/>
    <property type="molecule type" value="Genomic_DNA"/>
</dbReference>
<dbReference type="Proteomes" id="UP000034182">
    <property type="component" value="Unassembled WGS sequence"/>
</dbReference>
<name>A0A0G2EA81_9PEZI</name>
<sequence>MMVQDAEFYLECGVDYEENDIEFPEGYKISKRAPIQGVSFNECVEFCARLCDPISDHFSDHASDHFSEHVHSDPDGVIPIVLQHEPDHQDYTRLAYSNVDDCEN</sequence>
<evidence type="ECO:0000313" key="2">
    <source>
        <dbReference type="Proteomes" id="UP000034182"/>
    </source>
</evidence>
<dbReference type="AlphaFoldDB" id="A0A0G2EA81"/>
<protein>
    <submittedName>
        <fullName evidence="1">Uncharacterized protein</fullName>
    </submittedName>
</protein>
<reference evidence="1 2" key="1">
    <citation type="submission" date="2015-03" db="EMBL/GenBank/DDBJ databases">
        <authorList>
            <person name="Morales-Cruz A."/>
            <person name="Amrine K.C."/>
            <person name="Cantu D."/>
        </authorList>
    </citation>
    <scope>NUCLEOTIDE SEQUENCE [LARGE SCALE GENOMIC DNA]</scope>
    <source>
        <strain evidence="1">DS831</strain>
    </source>
</reference>
<gene>
    <name evidence="1" type="ORF">UCDDS831_g05167</name>
</gene>
<proteinExistence type="predicted"/>
<accession>A0A0G2EA81</accession>
<organism evidence="1 2">
    <name type="scientific">Diplodia seriata</name>
    <dbReference type="NCBI Taxonomy" id="420778"/>
    <lineage>
        <taxon>Eukaryota</taxon>
        <taxon>Fungi</taxon>
        <taxon>Dikarya</taxon>
        <taxon>Ascomycota</taxon>
        <taxon>Pezizomycotina</taxon>
        <taxon>Dothideomycetes</taxon>
        <taxon>Dothideomycetes incertae sedis</taxon>
        <taxon>Botryosphaeriales</taxon>
        <taxon>Botryosphaeriaceae</taxon>
        <taxon>Diplodia</taxon>
    </lineage>
</organism>